<comment type="caution">
    <text evidence="1">The sequence shown here is derived from an EMBL/GenBank/DDBJ whole genome shotgun (WGS) entry which is preliminary data.</text>
</comment>
<proteinExistence type="predicted"/>
<dbReference type="EMBL" id="UYIO01000001">
    <property type="protein sequence ID" value="VDG75802.1"/>
    <property type="molecule type" value="Genomic_DNA"/>
</dbReference>
<sequence length="38" mass="3815">MRVENHLCLGSLIAKTHETTSQINASTAGTAGGAGVDC</sequence>
<evidence type="ECO:0000313" key="2">
    <source>
        <dbReference type="Proteomes" id="UP000269974"/>
    </source>
</evidence>
<evidence type="ECO:0000313" key="1">
    <source>
        <dbReference type="EMBL" id="VDG75802.1"/>
    </source>
</evidence>
<accession>A0A7Z8Y7V6</accession>
<protein>
    <submittedName>
        <fullName evidence="1">Uncharacterized protein</fullName>
    </submittedName>
</protein>
<dbReference type="Proteomes" id="UP000269974">
    <property type="component" value="Unassembled WGS sequence"/>
</dbReference>
<reference evidence="1 2" key="1">
    <citation type="submission" date="2018-11" db="EMBL/GenBank/DDBJ databases">
        <authorList>
            <consortium name="Pathogen Informatics"/>
        </authorList>
    </citation>
    <scope>NUCLEOTIDE SEQUENCE [LARGE SCALE GENOMIC DNA]</scope>
    <source>
        <strain evidence="1 2">NCTC10327</strain>
    </source>
</reference>
<gene>
    <name evidence="1" type="ORF">NCTC10327_00487</name>
</gene>
<name>A0A7Z8Y7V6_9ACTO</name>
<dbReference type="AlphaFoldDB" id="A0A7Z8Y7V6"/>
<organism evidence="1 2">
    <name type="scientific">Actinobaculum suis</name>
    <dbReference type="NCBI Taxonomy" id="1657"/>
    <lineage>
        <taxon>Bacteria</taxon>
        <taxon>Bacillati</taxon>
        <taxon>Actinomycetota</taxon>
        <taxon>Actinomycetes</taxon>
        <taxon>Actinomycetales</taxon>
        <taxon>Actinomycetaceae</taxon>
        <taxon>Actinobaculum</taxon>
    </lineage>
</organism>